<feature type="signal peptide" evidence="1">
    <location>
        <begin position="1"/>
        <end position="23"/>
    </location>
</feature>
<dbReference type="RefSeq" id="WP_142644020.1">
    <property type="nucleotide sequence ID" value="NZ_VDGI01000026.1"/>
</dbReference>
<evidence type="ECO:0008006" key="4">
    <source>
        <dbReference type="Google" id="ProtNLM"/>
    </source>
</evidence>
<accession>A0A544TJ99</accession>
<name>A0A544TJ99_9BACI</name>
<dbReference type="Proteomes" id="UP000316626">
    <property type="component" value="Unassembled WGS sequence"/>
</dbReference>
<comment type="caution">
    <text evidence="2">The sequence shown here is derived from an EMBL/GenBank/DDBJ whole genome shotgun (WGS) entry which is preliminary data.</text>
</comment>
<evidence type="ECO:0000313" key="3">
    <source>
        <dbReference type="Proteomes" id="UP000316626"/>
    </source>
</evidence>
<reference evidence="2 3" key="1">
    <citation type="submission" date="2019-06" db="EMBL/GenBank/DDBJ databases">
        <title>Psychrobacillus vulpis sp. nov., a new species isolated from feces of a red fox that inhabits in The Tablas de Daimiel Natural Park, Albacete, Spain.</title>
        <authorList>
            <person name="Rodriguez M."/>
            <person name="Reina J.C."/>
            <person name="Bejar V."/>
            <person name="Llamas I."/>
        </authorList>
    </citation>
    <scope>NUCLEOTIDE SEQUENCE [LARGE SCALE GENOMIC DNA]</scope>
    <source>
        <strain evidence="2 3">Z8</strain>
    </source>
</reference>
<proteinExistence type="predicted"/>
<evidence type="ECO:0000256" key="1">
    <source>
        <dbReference type="SAM" id="SignalP"/>
    </source>
</evidence>
<protein>
    <recommendedName>
        <fullName evidence="4">Lipoprotein</fullName>
    </recommendedName>
</protein>
<dbReference type="PROSITE" id="PS51257">
    <property type="entry name" value="PROKAR_LIPOPROTEIN"/>
    <property type="match status" value="1"/>
</dbReference>
<dbReference type="AlphaFoldDB" id="A0A544TJ99"/>
<dbReference type="EMBL" id="VDGI01000026">
    <property type="protein sequence ID" value="TQR17537.1"/>
    <property type="molecule type" value="Genomic_DNA"/>
</dbReference>
<dbReference type="OrthoDB" id="2452352at2"/>
<organism evidence="2 3">
    <name type="scientific">Psychrobacillus vulpis</name>
    <dbReference type="NCBI Taxonomy" id="2325572"/>
    <lineage>
        <taxon>Bacteria</taxon>
        <taxon>Bacillati</taxon>
        <taxon>Bacillota</taxon>
        <taxon>Bacilli</taxon>
        <taxon>Bacillales</taxon>
        <taxon>Bacillaceae</taxon>
        <taxon>Psychrobacillus</taxon>
    </lineage>
</organism>
<evidence type="ECO:0000313" key="2">
    <source>
        <dbReference type="EMBL" id="TQR17537.1"/>
    </source>
</evidence>
<sequence length="160" mass="18228">MKFRLVFFAIVFSLLWLMGCSNNMDGGEKKDVENGNEFPPSMTGIIKASNKEYEMKSGNYRWERKQGSNTEVVQTDAASPYQLAEQFNAIMLEQNTNINIEIEGNPNISVYLWNENGRDKEVTLTSNQLSAANSKGRYVYEVLAKWSNGEVSYTFVVEIR</sequence>
<feature type="chain" id="PRO_5021812485" description="Lipoprotein" evidence="1">
    <location>
        <begin position="24"/>
        <end position="160"/>
    </location>
</feature>
<keyword evidence="3" id="KW-1185">Reference proteome</keyword>
<gene>
    <name evidence="2" type="ORF">FG384_17725</name>
</gene>
<keyword evidence="1" id="KW-0732">Signal</keyword>